<evidence type="ECO:0000313" key="1">
    <source>
        <dbReference type="EnsemblPlants" id="OGLUM06G13270.1"/>
    </source>
</evidence>
<name>A0A0E0A8Q0_9ORYZ</name>
<reference evidence="1" key="2">
    <citation type="submission" date="2018-05" db="EMBL/GenBank/DDBJ databases">
        <title>OgluRS3 (Oryza glumaepatula Reference Sequence Version 3).</title>
        <authorList>
            <person name="Zhang J."/>
            <person name="Kudrna D."/>
            <person name="Lee S."/>
            <person name="Talag J."/>
            <person name="Welchert J."/>
            <person name="Wing R.A."/>
        </authorList>
    </citation>
    <scope>NUCLEOTIDE SEQUENCE [LARGE SCALE GENOMIC DNA]</scope>
</reference>
<dbReference type="HOGENOM" id="CLU_2593695_0_0_1"/>
<dbReference type="Gramene" id="OGLUM06G13270.1">
    <property type="protein sequence ID" value="OGLUM06G13270.1"/>
    <property type="gene ID" value="OGLUM06G13270"/>
</dbReference>
<dbReference type="Proteomes" id="UP000026961">
    <property type="component" value="Chromosome 6"/>
</dbReference>
<proteinExistence type="predicted"/>
<dbReference type="AlphaFoldDB" id="A0A0E0A8Q0"/>
<sequence length="80" mass="9432">MCGSRGEEWPNGFRCQWRSKQTASPLILARLSTTKEERSRWTFLLCKTKTVMALFLQEVRLMHYRRECNCVAHELAQLAK</sequence>
<evidence type="ECO:0000313" key="2">
    <source>
        <dbReference type="Proteomes" id="UP000026961"/>
    </source>
</evidence>
<keyword evidence="2" id="KW-1185">Reference proteome</keyword>
<protein>
    <submittedName>
        <fullName evidence="1">Uncharacterized protein</fullName>
    </submittedName>
</protein>
<reference evidence="1" key="1">
    <citation type="submission" date="2015-04" db="UniProtKB">
        <authorList>
            <consortium name="EnsemblPlants"/>
        </authorList>
    </citation>
    <scope>IDENTIFICATION</scope>
</reference>
<accession>A0A0E0A8Q0</accession>
<organism evidence="1">
    <name type="scientific">Oryza glumipatula</name>
    <dbReference type="NCBI Taxonomy" id="40148"/>
    <lineage>
        <taxon>Eukaryota</taxon>
        <taxon>Viridiplantae</taxon>
        <taxon>Streptophyta</taxon>
        <taxon>Embryophyta</taxon>
        <taxon>Tracheophyta</taxon>
        <taxon>Spermatophyta</taxon>
        <taxon>Magnoliopsida</taxon>
        <taxon>Liliopsida</taxon>
        <taxon>Poales</taxon>
        <taxon>Poaceae</taxon>
        <taxon>BOP clade</taxon>
        <taxon>Oryzoideae</taxon>
        <taxon>Oryzeae</taxon>
        <taxon>Oryzinae</taxon>
        <taxon>Oryza</taxon>
    </lineage>
</organism>
<dbReference type="EnsemblPlants" id="OGLUM06G13270.1">
    <property type="protein sequence ID" value="OGLUM06G13270.1"/>
    <property type="gene ID" value="OGLUM06G13270"/>
</dbReference>
<dbReference type="STRING" id="40148.A0A0E0A8Q0"/>